<organism evidence="2 3">
    <name type="scientific">Scandinavium hiltneri</name>
    <dbReference type="NCBI Taxonomy" id="2926519"/>
    <lineage>
        <taxon>Bacteria</taxon>
        <taxon>Pseudomonadati</taxon>
        <taxon>Pseudomonadota</taxon>
        <taxon>Gammaproteobacteria</taxon>
        <taxon>Enterobacterales</taxon>
        <taxon>Enterobacteriaceae</taxon>
        <taxon>Scandinavium</taxon>
    </lineage>
</organism>
<evidence type="ECO:0000313" key="2">
    <source>
        <dbReference type="EMBL" id="MCS2163617.1"/>
    </source>
</evidence>
<feature type="region of interest" description="Disordered" evidence="1">
    <location>
        <begin position="57"/>
        <end position="79"/>
    </location>
</feature>
<reference evidence="2 3" key="1">
    <citation type="submission" date="2022-04" db="EMBL/GenBank/DDBJ databases">
        <title>Proposal of a three novel species of Scandinavium, Scandinavium hiltneri, Scandinavium manionii, Scandinavium tedordense.</title>
        <authorList>
            <person name="Maddock D.W."/>
            <person name="Brady C.L."/>
            <person name="Denman S."/>
            <person name="Arnold D."/>
        </authorList>
    </citation>
    <scope>NUCLEOTIDE SEQUENCE [LARGE SCALE GENOMIC DNA]</scope>
    <source>
        <strain evidence="2 3">H11S7</strain>
    </source>
</reference>
<proteinExistence type="predicted"/>
<accession>A0ABT2E9D8</accession>
<comment type="caution">
    <text evidence="2">The sequence shown here is derived from an EMBL/GenBank/DDBJ whole genome shotgun (WGS) entry which is preliminary data.</text>
</comment>
<dbReference type="RefSeq" id="WP_258990149.1">
    <property type="nucleotide sequence ID" value="NZ_JALIGE010000076.1"/>
</dbReference>
<name>A0ABT2E9D8_9ENTR</name>
<dbReference type="Proteomes" id="UP001205357">
    <property type="component" value="Unassembled WGS sequence"/>
</dbReference>
<gene>
    <name evidence="2" type="ORF">MUU47_21325</name>
</gene>
<evidence type="ECO:0000256" key="1">
    <source>
        <dbReference type="SAM" id="MobiDB-lite"/>
    </source>
</evidence>
<protein>
    <submittedName>
        <fullName evidence="2">Uncharacterized protein</fullName>
    </submittedName>
</protein>
<sequence length="79" mass="9530">MARYRASQRESHRHCGELTFHEKFPVNLNKKENENYTHYSHCFKHKYAGFLKAKERPQKGACETDDKPKTFEIRTDRTR</sequence>
<dbReference type="EMBL" id="JALIGE010000076">
    <property type="protein sequence ID" value="MCS2163617.1"/>
    <property type="molecule type" value="Genomic_DNA"/>
</dbReference>
<evidence type="ECO:0000313" key="3">
    <source>
        <dbReference type="Proteomes" id="UP001205357"/>
    </source>
</evidence>
<keyword evidence="3" id="KW-1185">Reference proteome</keyword>